<evidence type="ECO:0000313" key="2">
    <source>
        <dbReference type="Proteomes" id="UP000709351"/>
    </source>
</evidence>
<feature type="non-terminal residue" evidence="1">
    <location>
        <position position="53"/>
    </location>
</feature>
<protein>
    <submittedName>
        <fullName evidence="1">LL-diaminopimelate aminotransferase</fullName>
    </submittedName>
</protein>
<dbReference type="Proteomes" id="UP000709351">
    <property type="component" value="Unassembled WGS sequence"/>
</dbReference>
<gene>
    <name evidence="1" type="ORF">HXM93_07410</name>
</gene>
<dbReference type="AlphaFoldDB" id="A0A930GXC7"/>
<evidence type="ECO:0000313" key="1">
    <source>
        <dbReference type="EMBL" id="MBF1284339.1"/>
    </source>
</evidence>
<comment type="caution">
    <text evidence="1">The sequence shown here is derived from an EMBL/GenBank/DDBJ whole genome shotgun (WGS) entry which is preliminary data.</text>
</comment>
<keyword evidence="1" id="KW-0808">Transferase</keyword>
<organism evidence="1 2">
    <name type="scientific">Oribacterium parvum</name>
    <dbReference type="NCBI Taxonomy" id="1501329"/>
    <lineage>
        <taxon>Bacteria</taxon>
        <taxon>Bacillati</taxon>
        <taxon>Bacillota</taxon>
        <taxon>Clostridia</taxon>
        <taxon>Lachnospirales</taxon>
        <taxon>Lachnospiraceae</taxon>
        <taxon>Oribacterium</taxon>
    </lineage>
</organism>
<accession>A0A930GXC7</accession>
<name>A0A930GXC7_9FIRM</name>
<dbReference type="InterPro" id="IPR015422">
    <property type="entry name" value="PyrdxlP-dep_Trfase_small"/>
</dbReference>
<dbReference type="EMBL" id="JABZRD010000475">
    <property type="protein sequence ID" value="MBF1284339.1"/>
    <property type="molecule type" value="Genomic_DNA"/>
</dbReference>
<dbReference type="Gene3D" id="3.90.1150.10">
    <property type="entry name" value="Aspartate Aminotransferase, domain 1"/>
    <property type="match status" value="1"/>
</dbReference>
<keyword evidence="1" id="KW-0032">Aminotransferase</keyword>
<proteinExistence type="predicted"/>
<reference evidence="1" key="1">
    <citation type="submission" date="2020-04" db="EMBL/GenBank/DDBJ databases">
        <title>Deep metagenomics examines the oral microbiome during advanced dental caries in children, revealing novel taxa and co-occurrences with host molecules.</title>
        <authorList>
            <person name="Baker J.L."/>
            <person name="Morton J.T."/>
            <person name="Dinis M."/>
            <person name="Alvarez R."/>
            <person name="Tran N.C."/>
            <person name="Knight R."/>
            <person name="Edlund A."/>
        </authorList>
    </citation>
    <scope>NUCLEOTIDE SEQUENCE</scope>
    <source>
        <strain evidence="1">JCVI_24_bin.2</strain>
    </source>
</reference>
<sequence>MGIKINTHYQEVKESYLFAEIAKRIRIWQESHPEKADKLIRMGIGDVTRPLPK</sequence>
<dbReference type="GO" id="GO:0008483">
    <property type="term" value="F:transaminase activity"/>
    <property type="evidence" value="ECO:0007669"/>
    <property type="project" value="UniProtKB-KW"/>
</dbReference>